<gene>
    <name evidence="2" type="ORF">NDU88_002412</name>
</gene>
<dbReference type="EMBL" id="JANPWB010000013">
    <property type="protein sequence ID" value="KAJ1105004.1"/>
    <property type="molecule type" value="Genomic_DNA"/>
</dbReference>
<dbReference type="AlphaFoldDB" id="A0AAV7MRC6"/>
<proteinExistence type="predicted"/>
<protein>
    <submittedName>
        <fullName evidence="2">Uncharacterized protein</fullName>
    </submittedName>
</protein>
<evidence type="ECO:0000313" key="3">
    <source>
        <dbReference type="Proteomes" id="UP001066276"/>
    </source>
</evidence>
<sequence>MFIDERADVTSLQNDPPGVMRQGPGGDFQNPEVTSADDDLDIRIKLSEVQDPARPPSTRSRPWTKKKMSGDADTGDDS</sequence>
<name>A0AAV7MRC6_PLEWA</name>
<organism evidence="2 3">
    <name type="scientific">Pleurodeles waltl</name>
    <name type="common">Iberian ribbed newt</name>
    <dbReference type="NCBI Taxonomy" id="8319"/>
    <lineage>
        <taxon>Eukaryota</taxon>
        <taxon>Metazoa</taxon>
        <taxon>Chordata</taxon>
        <taxon>Craniata</taxon>
        <taxon>Vertebrata</taxon>
        <taxon>Euteleostomi</taxon>
        <taxon>Amphibia</taxon>
        <taxon>Batrachia</taxon>
        <taxon>Caudata</taxon>
        <taxon>Salamandroidea</taxon>
        <taxon>Salamandridae</taxon>
        <taxon>Pleurodelinae</taxon>
        <taxon>Pleurodeles</taxon>
    </lineage>
</organism>
<feature type="region of interest" description="Disordered" evidence="1">
    <location>
        <begin position="1"/>
        <end position="78"/>
    </location>
</feature>
<dbReference type="Proteomes" id="UP001066276">
    <property type="component" value="Chromosome 9"/>
</dbReference>
<keyword evidence="3" id="KW-1185">Reference proteome</keyword>
<comment type="caution">
    <text evidence="2">The sequence shown here is derived from an EMBL/GenBank/DDBJ whole genome shotgun (WGS) entry which is preliminary data.</text>
</comment>
<evidence type="ECO:0000256" key="1">
    <source>
        <dbReference type="SAM" id="MobiDB-lite"/>
    </source>
</evidence>
<evidence type="ECO:0000313" key="2">
    <source>
        <dbReference type="EMBL" id="KAJ1105004.1"/>
    </source>
</evidence>
<accession>A0AAV7MRC6</accession>
<reference evidence="2" key="1">
    <citation type="journal article" date="2022" name="bioRxiv">
        <title>Sequencing and chromosome-scale assembly of the giantPleurodeles waltlgenome.</title>
        <authorList>
            <person name="Brown T."/>
            <person name="Elewa A."/>
            <person name="Iarovenko S."/>
            <person name="Subramanian E."/>
            <person name="Araus A.J."/>
            <person name="Petzold A."/>
            <person name="Susuki M."/>
            <person name="Suzuki K.-i.T."/>
            <person name="Hayashi T."/>
            <person name="Toyoda A."/>
            <person name="Oliveira C."/>
            <person name="Osipova E."/>
            <person name="Leigh N.D."/>
            <person name="Simon A."/>
            <person name="Yun M.H."/>
        </authorList>
    </citation>
    <scope>NUCLEOTIDE SEQUENCE</scope>
    <source>
        <strain evidence="2">20211129_DDA</strain>
        <tissue evidence="2">Liver</tissue>
    </source>
</reference>